<dbReference type="EMBL" id="QXFL01000014">
    <property type="protein sequence ID" value="RIV82812.1"/>
    <property type="molecule type" value="Genomic_DNA"/>
</dbReference>
<dbReference type="OrthoDB" id="3542865at2"/>
<accession>A0A418NN09</accession>
<evidence type="ECO:0000313" key="3">
    <source>
        <dbReference type="Proteomes" id="UP000286576"/>
    </source>
</evidence>
<dbReference type="Proteomes" id="UP000286576">
    <property type="component" value="Unassembled WGS sequence"/>
</dbReference>
<name>A0A418NN09_9SPHN</name>
<comment type="caution">
    <text evidence="2">The sequence shown here is derived from an EMBL/GenBank/DDBJ whole genome shotgun (WGS) entry which is preliminary data.</text>
</comment>
<evidence type="ECO:0000256" key="1">
    <source>
        <dbReference type="SAM" id="MobiDB-lite"/>
    </source>
</evidence>
<feature type="region of interest" description="Disordered" evidence="1">
    <location>
        <begin position="51"/>
        <end position="82"/>
    </location>
</feature>
<keyword evidence="3" id="KW-1185">Reference proteome</keyword>
<reference evidence="2 3" key="1">
    <citation type="submission" date="2018-08" db="EMBL/GenBank/DDBJ databases">
        <title>Erythrobacter zhengii sp.nov., a bacterium isolated from deep-sea sediment.</title>
        <authorList>
            <person name="Fang C."/>
            <person name="Wu Y.-H."/>
            <person name="Sun C."/>
            <person name="Wang H."/>
            <person name="Cheng H."/>
            <person name="Meng F.-X."/>
            <person name="Wang C.-S."/>
            <person name="Xu X.-W."/>
        </authorList>
    </citation>
    <scope>NUCLEOTIDE SEQUENCE [LARGE SCALE GENOMIC DNA]</scope>
    <source>
        <strain evidence="2 3">V18</strain>
    </source>
</reference>
<gene>
    <name evidence="2" type="ORF">D2V07_17465</name>
</gene>
<dbReference type="AlphaFoldDB" id="A0A418NN09"/>
<sequence length="82" mass="9012">MPRQARTKGKDELGVNYLKHNAIAGRRFLLVRLCRPSGPIGPVAPGRRDCAGHGVGRPRYRAACRRSSRRPPGSRRVPSAGR</sequence>
<proteinExistence type="predicted"/>
<evidence type="ECO:0000313" key="2">
    <source>
        <dbReference type="EMBL" id="RIV82812.1"/>
    </source>
</evidence>
<protein>
    <submittedName>
        <fullName evidence="2">Uncharacterized protein</fullName>
    </submittedName>
</protein>
<organism evidence="2 3">
    <name type="scientific">Aurantiacibacter zhengii</name>
    <dbReference type="NCBI Taxonomy" id="2307003"/>
    <lineage>
        <taxon>Bacteria</taxon>
        <taxon>Pseudomonadati</taxon>
        <taxon>Pseudomonadota</taxon>
        <taxon>Alphaproteobacteria</taxon>
        <taxon>Sphingomonadales</taxon>
        <taxon>Erythrobacteraceae</taxon>
        <taxon>Aurantiacibacter</taxon>
    </lineage>
</organism>
<feature type="compositionally biased region" description="Basic residues" evidence="1">
    <location>
        <begin position="56"/>
        <end position="73"/>
    </location>
</feature>